<dbReference type="SMART" id="SM00360">
    <property type="entry name" value="RRM"/>
    <property type="match status" value="1"/>
</dbReference>
<name>A0AAD4XK62_9MAGN</name>
<comment type="caution">
    <text evidence="5">The sequence shown here is derived from an EMBL/GenBank/DDBJ whole genome shotgun (WGS) entry which is preliminary data.</text>
</comment>
<dbReference type="InterPro" id="IPR035979">
    <property type="entry name" value="RBD_domain_sf"/>
</dbReference>
<dbReference type="CDD" id="cd12384">
    <property type="entry name" value="RRM_RBM24_RBM38_like"/>
    <property type="match status" value="1"/>
</dbReference>
<organism evidence="5 6">
    <name type="scientific">Papaver atlanticum</name>
    <dbReference type="NCBI Taxonomy" id="357466"/>
    <lineage>
        <taxon>Eukaryota</taxon>
        <taxon>Viridiplantae</taxon>
        <taxon>Streptophyta</taxon>
        <taxon>Embryophyta</taxon>
        <taxon>Tracheophyta</taxon>
        <taxon>Spermatophyta</taxon>
        <taxon>Magnoliopsida</taxon>
        <taxon>Ranunculales</taxon>
        <taxon>Papaveraceae</taxon>
        <taxon>Papaveroideae</taxon>
        <taxon>Papaver</taxon>
    </lineage>
</organism>
<evidence type="ECO:0000256" key="2">
    <source>
        <dbReference type="PROSITE-ProRule" id="PRU00176"/>
    </source>
</evidence>
<keyword evidence="6" id="KW-1185">Reference proteome</keyword>
<protein>
    <recommendedName>
        <fullName evidence="4">RRM domain-containing protein</fullName>
    </recommendedName>
</protein>
<dbReference type="AlphaFoldDB" id="A0AAD4XK62"/>
<sequence length="279" mass="30383">MAYQSFRSQFGDTTYTKVFVGGLAWETPTDKLHQYFEQFGDILEAVVITDKITGRSKGYGFVTFRDPESARNACLDPNPMIDGRRANCNIAAMGRPRPSPPRGRINPAASPYHQGGGTQGIRIQIPGTAPPQPPPPPVIYPPYGYTTYAPEYGYHHTFGNPHIQAAPYYPQMYGASSSTVGSPYYYGYSLQSPTSRIPAFTATQAPLNRIPSYLHYPAQGDAHFTAASLQSPVTLNPAPLLPTRELAAPATTDSQIQHRPTTTTEVGVINNSSSESPEI</sequence>
<dbReference type="GO" id="GO:0003723">
    <property type="term" value="F:RNA binding"/>
    <property type="evidence" value="ECO:0007669"/>
    <property type="project" value="UniProtKB-UniRule"/>
</dbReference>
<dbReference type="Proteomes" id="UP001202328">
    <property type="component" value="Unassembled WGS sequence"/>
</dbReference>
<evidence type="ECO:0000313" key="6">
    <source>
        <dbReference type="Proteomes" id="UP001202328"/>
    </source>
</evidence>
<dbReference type="PANTHER" id="PTHR11176">
    <property type="entry name" value="BOULE-RELATED"/>
    <property type="match status" value="1"/>
</dbReference>
<dbReference type="InterPro" id="IPR012677">
    <property type="entry name" value="Nucleotide-bd_a/b_plait_sf"/>
</dbReference>
<proteinExistence type="predicted"/>
<dbReference type="InterPro" id="IPR000504">
    <property type="entry name" value="RRM_dom"/>
</dbReference>
<dbReference type="PROSITE" id="PS50102">
    <property type="entry name" value="RRM"/>
    <property type="match status" value="1"/>
</dbReference>
<keyword evidence="1 2" id="KW-0694">RNA-binding</keyword>
<feature type="domain" description="RRM" evidence="4">
    <location>
        <begin position="16"/>
        <end position="93"/>
    </location>
</feature>
<evidence type="ECO:0000256" key="1">
    <source>
        <dbReference type="ARBA" id="ARBA00022884"/>
    </source>
</evidence>
<dbReference type="PANTHER" id="PTHR11176:SF23">
    <property type="entry name" value="RNA-BINDING (RRM_RBD_RNP MOTIFS) FAMILY PROTEIN"/>
    <property type="match status" value="1"/>
</dbReference>
<feature type="region of interest" description="Disordered" evidence="3">
    <location>
        <begin position="249"/>
        <end position="279"/>
    </location>
</feature>
<evidence type="ECO:0000313" key="5">
    <source>
        <dbReference type="EMBL" id="KAI3920115.1"/>
    </source>
</evidence>
<gene>
    <name evidence="5" type="ORF">MKW98_001371</name>
</gene>
<reference evidence="5" key="1">
    <citation type="submission" date="2022-04" db="EMBL/GenBank/DDBJ databases">
        <title>A functionally conserved STORR gene fusion in Papaver species that diverged 16.8 million years ago.</title>
        <authorList>
            <person name="Catania T."/>
        </authorList>
    </citation>
    <scope>NUCLEOTIDE SEQUENCE</scope>
    <source>
        <strain evidence="5">S-188037</strain>
    </source>
</reference>
<dbReference type="SUPFAM" id="SSF54928">
    <property type="entry name" value="RNA-binding domain, RBD"/>
    <property type="match status" value="1"/>
</dbReference>
<dbReference type="EMBL" id="JAJJMB010008870">
    <property type="protein sequence ID" value="KAI3920115.1"/>
    <property type="molecule type" value="Genomic_DNA"/>
</dbReference>
<dbReference type="Gene3D" id="3.30.70.330">
    <property type="match status" value="1"/>
</dbReference>
<dbReference type="Pfam" id="PF00076">
    <property type="entry name" value="RRM_1"/>
    <property type="match status" value="1"/>
</dbReference>
<evidence type="ECO:0000259" key="4">
    <source>
        <dbReference type="PROSITE" id="PS50102"/>
    </source>
</evidence>
<feature type="compositionally biased region" description="Polar residues" evidence="3">
    <location>
        <begin position="251"/>
        <end position="279"/>
    </location>
</feature>
<evidence type="ECO:0000256" key="3">
    <source>
        <dbReference type="SAM" id="MobiDB-lite"/>
    </source>
</evidence>
<accession>A0AAD4XK62</accession>